<dbReference type="OMA" id="NADKISM"/>
<protein>
    <submittedName>
        <fullName evidence="2">Uncharacterized protein</fullName>
    </submittedName>
</protein>
<gene>
    <name evidence="2" type="ORF">BCV71DRAFT_254188</name>
</gene>
<accession>A0A0A1N2L7</accession>
<proteinExistence type="predicted"/>
<name>A0A0A1N2L7_RHIZD</name>
<dbReference type="EMBL" id="KV921293">
    <property type="protein sequence ID" value="ORE20482.1"/>
    <property type="molecule type" value="Genomic_DNA"/>
</dbReference>
<dbReference type="AlphaFoldDB" id="A0A0A1N2L7"/>
<evidence type="ECO:0000256" key="1">
    <source>
        <dbReference type="SAM" id="MobiDB-lite"/>
    </source>
</evidence>
<organism evidence="2 3">
    <name type="scientific">Rhizopus microsporus</name>
    <dbReference type="NCBI Taxonomy" id="58291"/>
    <lineage>
        <taxon>Eukaryota</taxon>
        <taxon>Fungi</taxon>
        <taxon>Fungi incertae sedis</taxon>
        <taxon>Mucoromycota</taxon>
        <taxon>Mucoromycotina</taxon>
        <taxon>Mucoromycetes</taxon>
        <taxon>Mucorales</taxon>
        <taxon>Mucorineae</taxon>
        <taxon>Rhizopodaceae</taxon>
        <taxon>Rhizopus</taxon>
    </lineage>
</organism>
<sequence length="259" mass="30039">MSSQQYLCPKTPERPTIQPQPYQSFTPCTRLSRISISRTDTLQRPVKSFQERLMEASNREENVAHPNLDMFLSQDKIGILEKKRELSFSEEEEESDDGDLFSSGLCPMSTSPTNRFYTKFEDSMLSLSPPTKRSLFDDEDDDLVDKHYDPSDMWLYRIYHDNNTQNELSEIVDQRQPNDVENKPPQSLNVDNSKTWVKRSTTEQRLPLQEITLGELQDEEIPAKKKVILNSGKMRMIRTLSPPRFNTKRKGKIAADPTM</sequence>
<dbReference type="VEuPathDB" id="FungiDB:BCV72DRAFT_260783"/>
<feature type="region of interest" description="Disordered" evidence="1">
    <location>
        <begin position="1"/>
        <end position="24"/>
    </location>
</feature>
<dbReference type="Proteomes" id="UP000242381">
    <property type="component" value="Unassembled WGS sequence"/>
</dbReference>
<reference evidence="2 3" key="1">
    <citation type="journal article" date="2016" name="Proc. Natl. Acad. Sci. U.S.A.">
        <title>Lipid metabolic changes in an early divergent fungus govern the establishment of a mutualistic symbiosis with endobacteria.</title>
        <authorList>
            <person name="Lastovetsky O.A."/>
            <person name="Gaspar M.L."/>
            <person name="Mondo S.J."/>
            <person name="LaButti K.M."/>
            <person name="Sandor L."/>
            <person name="Grigoriev I.V."/>
            <person name="Henry S.A."/>
            <person name="Pawlowska T.E."/>
        </authorList>
    </citation>
    <scope>NUCLEOTIDE SEQUENCE [LARGE SCALE GENOMIC DNA]</scope>
    <source>
        <strain evidence="2 3">ATCC 11559</strain>
    </source>
</reference>
<evidence type="ECO:0000313" key="2">
    <source>
        <dbReference type="EMBL" id="ORE20482.1"/>
    </source>
</evidence>
<evidence type="ECO:0000313" key="3">
    <source>
        <dbReference type="Proteomes" id="UP000242381"/>
    </source>
</evidence>